<keyword evidence="4" id="KW-1185">Reference proteome</keyword>
<accession>A0A8T2QQ46</accession>
<feature type="region of interest" description="Disordered" evidence="1">
    <location>
        <begin position="1"/>
        <end position="24"/>
    </location>
</feature>
<proteinExistence type="predicted"/>
<feature type="domain" description="DUF7851" evidence="2">
    <location>
        <begin position="180"/>
        <end position="285"/>
    </location>
</feature>
<evidence type="ECO:0000259" key="2">
    <source>
        <dbReference type="Pfam" id="PF25236"/>
    </source>
</evidence>
<organism evidence="3 4">
    <name type="scientific">Ceratopteris richardii</name>
    <name type="common">Triangle waterfern</name>
    <dbReference type="NCBI Taxonomy" id="49495"/>
    <lineage>
        <taxon>Eukaryota</taxon>
        <taxon>Viridiplantae</taxon>
        <taxon>Streptophyta</taxon>
        <taxon>Embryophyta</taxon>
        <taxon>Tracheophyta</taxon>
        <taxon>Polypodiopsida</taxon>
        <taxon>Polypodiidae</taxon>
        <taxon>Polypodiales</taxon>
        <taxon>Pteridineae</taxon>
        <taxon>Pteridaceae</taxon>
        <taxon>Parkerioideae</taxon>
        <taxon>Ceratopteris</taxon>
    </lineage>
</organism>
<dbReference type="Pfam" id="PF25236">
    <property type="entry name" value="DUF7851"/>
    <property type="match status" value="1"/>
</dbReference>
<reference evidence="3" key="1">
    <citation type="submission" date="2021-08" db="EMBL/GenBank/DDBJ databases">
        <title>WGS assembly of Ceratopteris richardii.</title>
        <authorList>
            <person name="Marchant D.B."/>
            <person name="Chen G."/>
            <person name="Jenkins J."/>
            <person name="Shu S."/>
            <person name="Leebens-Mack J."/>
            <person name="Grimwood J."/>
            <person name="Schmutz J."/>
            <person name="Soltis P."/>
            <person name="Soltis D."/>
            <person name="Chen Z.-H."/>
        </authorList>
    </citation>
    <scope>NUCLEOTIDE SEQUENCE</scope>
    <source>
        <strain evidence="3">Whitten #5841</strain>
        <tissue evidence="3">Leaf</tissue>
    </source>
</reference>
<dbReference type="EMBL" id="CM035438">
    <property type="protein sequence ID" value="KAH7285966.1"/>
    <property type="molecule type" value="Genomic_DNA"/>
</dbReference>
<dbReference type="InterPro" id="IPR057173">
    <property type="entry name" value="DUF7851"/>
</dbReference>
<evidence type="ECO:0000256" key="1">
    <source>
        <dbReference type="SAM" id="MobiDB-lite"/>
    </source>
</evidence>
<feature type="region of interest" description="Disordered" evidence="1">
    <location>
        <begin position="92"/>
        <end position="111"/>
    </location>
</feature>
<dbReference type="AlphaFoldDB" id="A0A8T2QQ46"/>
<feature type="compositionally biased region" description="Basic and acidic residues" evidence="1">
    <location>
        <begin position="100"/>
        <end position="111"/>
    </location>
</feature>
<gene>
    <name evidence="3" type="ORF">KP509_33G053000</name>
</gene>
<sequence length="297" mass="33827">MDRLEVNEPWGYPTGCSPTAPPAQTFEDCASDLLPEDEDKEFSFASIIGMHVKDASFDKSDHGKVDNFHLHIHCASPTNVREEYGKLVQAGIEGSHRRRGSESQHFSDSRRLSTDSFLHSFSSDSTDNKPRFVPASCAEGLDFGRKRVKAYYRAVKHVDNQRHLITYTMSPSTTQTLATGFTFGLSTKRAKHTIIMFDAAPARHLAHAWPLYIHLYQIEYLIQNLGSAFEYTRSKVKKKHFSLYMYAIKQRRQLFSSEGMQTWADLLYWAHNLDDFTDKTTIANMICSLGSSNVWPV</sequence>
<evidence type="ECO:0000313" key="4">
    <source>
        <dbReference type="Proteomes" id="UP000825935"/>
    </source>
</evidence>
<dbReference type="Proteomes" id="UP000825935">
    <property type="component" value="Chromosome 33"/>
</dbReference>
<evidence type="ECO:0000313" key="3">
    <source>
        <dbReference type="EMBL" id="KAH7285966.1"/>
    </source>
</evidence>
<comment type="caution">
    <text evidence="3">The sequence shown here is derived from an EMBL/GenBank/DDBJ whole genome shotgun (WGS) entry which is preliminary data.</text>
</comment>
<name>A0A8T2QQ46_CERRI</name>
<protein>
    <recommendedName>
        <fullName evidence="2">DUF7851 domain-containing protein</fullName>
    </recommendedName>
</protein>